<dbReference type="GO" id="GO:0005829">
    <property type="term" value="C:cytosol"/>
    <property type="evidence" value="ECO:0007669"/>
    <property type="project" value="TreeGrafter"/>
</dbReference>
<dbReference type="InterPro" id="IPR033878">
    <property type="entry name" value="NfsB-like"/>
</dbReference>
<evidence type="ECO:0000256" key="4">
    <source>
        <dbReference type="ARBA" id="ARBA00022643"/>
    </source>
</evidence>
<dbReference type="Gene3D" id="3.40.109.10">
    <property type="entry name" value="NADH Oxidase"/>
    <property type="match status" value="1"/>
</dbReference>
<evidence type="ECO:0000256" key="6">
    <source>
        <dbReference type="ARBA" id="ARBA00023002"/>
    </source>
</evidence>
<dbReference type="AlphaFoldDB" id="A0A377J0M4"/>
<feature type="domain" description="Nitroreductase" evidence="8">
    <location>
        <begin position="15"/>
        <end position="181"/>
    </location>
</feature>
<proteinExistence type="inferred from homology"/>
<dbReference type="InterPro" id="IPR050627">
    <property type="entry name" value="Nitroreductase/BluB"/>
</dbReference>
<keyword evidence="7" id="KW-0520">NAD</keyword>
<dbReference type="GO" id="GO:0046256">
    <property type="term" value="P:2,4,6-trinitrotoluene catabolic process"/>
    <property type="evidence" value="ECO:0007669"/>
    <property type="project" value="TreeGrafter"/>
</dbReference>
<evidence type="ECO:0000256" key="2">
    <source>
        <dbReference type="ARBA" id="ARBA00007118"/>
    </source>
</evidence>
<evidence type="ECO:0000256" key="1">
    <source>
        <dbReference type="ARBA" id="ARBA00001917"/>
    </source>
</evidence>
<keyword evidence="4" id="KW-0288">FMN</keyword>
<comment type="cofactor">
    <cofactor evidence="1">
        <name>FMN</name>
        <dbReference type="ChEBI" id="CHEBI:58210"/>
    </cofactor>
</comment>
<dbReference type="Proteomes" id="UP000255264">
    <property type="component" value="Unassembled WGS sequence"/>
</dbReference>
<organism evidence="9 10">
    <name type="scientific">Haemophilus pittmaniae</name>
    <dbReference type="NCBI Taxonomy" id="249188"/>
    <lineage>
        <taxon>Bacteria</taxon>
        <taxon>Pseudomonadati</taxon>
        <taxon>Pseudomonadota</taxon>
        <taxon>Gammaproteobacteria</taxon>
        <taxon>Pasteurellales</taxon>
        <taxon>Pasteurellaceae</taxon>
        <taxon>Haemophilus</taxon>
    </lineage>
</organism>
<evidence type="ECO:0000256" key="7">
    <source>
        <dbReference type="ARBA" id="ARBA00023027"/>
    </source>
</evidence>
<dbReference type="InterPro" id="IPR029479">
    <property type="entry name" value="Nitroreductase"/>
</dbReference>
<accession>A0A377J0M4</accession>
<gene>
    <name evidence="9" type="ORF">NCTC13335_01844</name>
</gene>
<dbReference type="InterPro" id="IPR000415">
    <property type="entry name" value="Nitroreductase-like"/>
</dbReference>
<evidence type="ECO:0000256" key="3">
    <source>
        <dbReference type="ARBA" id="ARBA00022630"/>
    </source>
</evidence>
<keyword evidence="6 9" id="KW-0560">Oxidoreductase</keyword>
<reference evidence="9 10" key="1">
    <citation type="submission" date="2018-06" db="EMBL/GenBank/DDBJ databases">
        <authorList>
            <consortium name="Pathogen Informatics"/>
            <person name="Doyle S."/>
        </authorList>
    </citation>
    <scope>NUCLEOTIDE SEQUENCE [LARGE SCALE GENOMIC DNA]</scope>
    <source>
        <strain evidence="9 10">NCTC13335</strain>
    </source>
</reference>
<dbReference type="RefSeq" id="WP_095177020.1">
    <property type="nucleotide sequence ID" value="NZ_JAHAHE010000001.1"/>
</dbReference>
<evidence type="ECO:0000259" key="8">
    <source>
        <dbReference type="Pfam" id="PF00881"/>
    </source>
</evidence>
<comment type="similarity">
    <text evidence="2">Belongs to the nitroreductase family.</text>
</comment>
<dbReference type="EC" id="1.-.-.-" evidence="9"/>
<dbReference type="OrthoDB" id="9809288at2"/>
<evidence type="ECO:0000256" key="5">
    <source>
        <dbReference type="ARBA" id="ARBA00022857"/>
    </source>
</evidence>
<keyword evidence="5" id="KW-0521">NADP</keyword>
<dbReference type="EMBL" id="UGHS01000004">
    <property type="protein sequence ID" value="STO93929.1"/>
    <property type="molecule type" value="Genomic_DNA"/>
</dbReference>
<keyword evidence="3" id="KW-0285">Flavoprotein</keyword>
<evidence type="ECO:0000313" key="9">
    <source>
        <dbReference type="EMBL" id="STO93929.1"/>
    </source>
</evidence>
<dbReference type="PANTHER" id="PTHR23026:SF125">
    <property type="entry name" value="OXYGEN-INSENSITIVE NAD(P)H NITROREDUCTASE"/>
    <property type="match status" value="1"/>
</dbReference>
<keyword evidence="10" id="KW-1185">Reference proteome</keyword>
<dbReference type="PANTHER" id="PTHR23026">
    <property type="entry name" value="NADPH NITROREDUCTASE"/>
    <property type="match status" value="1"/>
</dbReference>
<sequence>MTQLTREQMLAVFDQRRSCRYYDANKKISDADFAAILEFARQSPSSVGSEPWHFLVIQDKALRDKLKPFSWGMATQLDTCSHLVIILAKKNVRYDSAFLIDSAKRRGVEEAQMPATMARYKAFQENDMGIADNERALFDWASKQTYIALGNMLTGAAALGIDSCPIEGFNYALMNQTLSEAGLFDPQEYAVSVAATFGYKVKDIAKKARKPLADIVTWAK</sequence>
<dbReference type="GO" id="GO:0046857">
    <property type="term" value="F:oxidoreductase activity, acting on other nitrogenous compounds as donors, with NAD or NADP as acceptor"/>
    <property type="evidence" value="ECO:0007669"/>
    <property type="project" value="TreeGrafter"/>
</dbReference>
<dbReference type="CDD" id="cd02149">
    <property type="entry name" value="NfsB-like"/>
    <property type="match status" value="1"/>
</dbReference>
<dbReference type="SUPFAM" id="SSF55469">
    <property type="entry name" value="FMN-dependent nitroreductase-like"/>
    <property type="match status" value="1"/>
</dbReference>
<dbReference type="Pfam" id="PF00881">
    <property type="entry name" value="Nitroreductase"/>
    <property type="match status" value="1"/>
</dbReference>
<name>A0A377J0M4_9PAST</name>
<evidence type="ECO:0000313" key="10">
    <source>
        <dbReference type="Proteomes" id="UP000255264"/>
    </source>
</evidence>
<protein>
    <submittedName>
        <fullName evidence="9">Dihydropteridine reductase, NAD(P)H-dependent, oxygen-insensitive</fullName>
        <ecNumber evidence="9">1.-.-.-</ecNumber>
    </submittedName>
</protein>